<protein>
    <submittedName>
        <fullName evidence="1">Uncharacterized protein</fullName>
    </submittedName>
</protein>
<gene>
    <name evidence="1" type="ORF">LTS18_013807</name>
</gene>
<sequence>MRISRCGIHGYFEALGIDVDEVRFHWSLGSDAENDHQIAYHVILSESPQPFGSHPPERDQTVWDSGKVDSDAQRDIPCAPESGFKSTTTYYWQVTVWDKQGKATKSDVNEFFTAYPRSHLLPPWSMNQTYMPHSSLIFRTWFEDEPNRWKAVWIGNGGDKPLYLRKSLSIDRKPRKAIVFASGLGHFNLNVNGQSASNHVLDPGWTNYHRTVQYVAYDVTAQMGKGENVLAAHLGNGFYAGDKGDRFFWPMYEDNTYVRYGNELCFFAELHLFYEDGKHEVIVSDPDWKIRKSATTLANIYASETHDRRGYPNGWDSPGFDDQ</sequence>
<reference evidence="1" key="1">
    <citation type="submission" date="2024-09" db="EMBL/GenBank/DDBJ databases">
        <title>Black Yeasts Isolated from many extreme environments.</title>
        <authorList>
            <person name="Coleine C."/>
            <person name="Stajich J.E."/>
            <person name="Selbmann L."/>
        </authorList>
    </citation>
    <scope>NUCLEOTIDE SEQUENCE</scope>
    <source>
        <strain evidence="1">CCFEE 5737</strain>
    </source>
</reference>
<feature type="non-terminal residue" evidence="1">
    <location>
        <position position="323"/>
    </location>
</feature>
<organism evidence="1 2">
    <name type="scientific">Coniosporium uncinatum</name>
    <dbReference type="NCBI Taxonomy" id="93489"/>
    <lineage>
        <taxon>Eukaryota</taxon>
        <taxon>Fungi</taxon>
        <taxon>Dikarya</taxon>
        <taxon>Ascomycota</taxon>
        <taxon>Pezizomycotina</taxon>
        <taxon>Dothideomycetes</taxon>
        <taxon>Dothideomycetes incertae sedis</taxon>
        <taxon>Coniosporium</taxon>
    </lineage>
</organism>
<dbReference type="Proteomes" id="UP001186974">
    <property type="component" value="Unassembled WGS sequence"/>
</dbReference>
<evidence type="ECO:0000313" key="1">
    <source>
        <dbReference type="EMBL" id="KAK3080718.1"/>
    </source>
</evidence>
<name>A0ACC3DVL8_9PEZI</name>
<keyword evidence="2" id="KW-1185">Reference proteome</keyword>
<accession>A0ACC3DVL8</accession>
<dbReference type="EMBL" id="JAWDJW010000432">
    <property type="protein sequence ID" value="KAK3080718.1"/>
    <property type="molecule type" value="Genomic_DNA"/>
</dbReference>
<comment type="caution">
    <text evidence="1">The sequence shown here is derived from an EMBL/GenBank/DDBJ whole genome shotgun (WGS) entry which is preliminary data.</text>
</comment>
<proteinExistence type="predicted"/>
<evidence type="ECO:0000313" key="2">
    <source>
        <dbReference type="Proteomes" id="UP001186974"/>
    </source>
</evidence>